<sequence length="405" mass="41753">MAQVPLKNLAVEEARSRILAGISRLGAETVALEGALGRVLAAPVTADRDQPPFAASAMDGWAIRRADLTPGAHFRVAGESAAGKAYGGIVAAGDAVRIFTGAPVPAGADLVIIQEEAHRDGDTVRFDSEDDAKAHIRPVGGDFRAGDGLLDSGSRLDPWRLSLAAAAGRAKLEVVRRPQIAILATGDELVQPGGDPGPDQIFESGSIALAALVETWGGSAQRLMPTADSAQAIAAAVMDIEADLIVTIGGASVGDHDLVKPALSQLGLSLAVESVAVRPGKPTWFGTLADGRRVLGLPGNPASALVCAELFLRPLISALTGRDPATTLIGAHLDQALPANGPREHWMRANLAIDPRGRAIVTVFPDQDSSLVSVFARADALIRRPVHAAAASAGDLVDVLPLARA</sequence>
<evidence type="ECO:0000313" key="9">
    <source>
        <dbReference type="Proteomes" id="UP000056905"/>
    </source>
</evidence>
<dbReference type="InterPro" id="IPR005110">
    <property type="entry name" value="MoeA_linker/N"/>
</dbReference>
<dbReference type="KEGG" id="chq:AQ619_14900"/>
<dbReference type="RefSeq" id="WP_062149329.1">
    <property type="nucleotide sequence ID" value="NZ_CP013002.1"/>
</dbReference>
<evidence type="ECO:0000256" key="3">
    <source>
        <dbReference type="ARBA" id="ARBA00010763"/>
    </source>
</evidence>
<dbReference type="InterPro" id="IPR001453">
    <property type="entry name" value="MoaB/Mog_dom"/>
</dbReference>
<evidence type="ECO:0000313" key="8">
    <source>
        <dbReference type="EMBL" id="ALL14532.1"/>
    </source>
</evidence>
<keyword evidence="6" id="KW-0479">Metal-binding</keyword>
<evidence type="ECO:0000259" key="7">
    <source>
        <dbReference type="SMART" id="SM00852"/>
    </source>
</evidence>
<dbReference type="SUPFAM" id="SSF63867">
    <property type="entry name" value="MoeA C-terminal domain-like"/>
    <property type="match status" value="1"/>
</dbReference>
<gene>
    <name evidence="8" type="ORF">AQ619_14900</name>
</gene>
<keyword evidence="4 6" id="KW-0501">Molybdenum cofactor biosynthesis</keyword>
<dbReference type="SUPFAM" id="SSF63882">
    <property type="entry name" value="MoeA N-terminal region -like"/>
    <property type="match status" value="1"/>
</dbReference>
<comment type="cofactor">
    <cofactor evidence="6">
        <name>Mg(2+)</name>
        <dbReference type="ChEBI" id="CHEBI:18420"/>
    </cofactor>
</comment>
<dbReference type="STRING" id="69395.AQ619_14900"/>
<dbReference type="Gene3D" id="3.40.980.10">
    <property type="entry name" value="MoaB/Mog-like domain"/>
    <property type="match status" value="1"/>
</dbReference>
<dbReference type="InterPro" id="IPR005111">
    <property type="entry name" value="MoeA_C_domain_IV"/>
</dbReference>
<dbReference type="AlphaFoldDB" id="A0A0P0P215"/>
<comment type="function">
    <text evidence="1 6">Catalyzes the insertion of molybdate into adenylated molybdopterin with the concomitant release of AMP.</text>
</comment>
<dbReference type="InterPro" id="IPR008284">
    <property type="entry name" value="MoCF_biosynth_CS"/>
</dbReference>
<dbReference type="PANTHER" id="PTHR10192:SF5">
    <property type="entry name" value="GEPHYRIN"/>
    <property type="match status" value="1"/>
</dbReference>
<dbReference type="GO" id="GO:0046872">
    <property type="term" value="F:metal ion binding"/>
    <property type="evidence" value="ECO:0007669"/>
    <property type="project" value="UniProtKB-UniRule"/>
</dbReference>
<keyword evidence="6" id="KW-0808">Transferase</keyword>
<protein>
    <recommendedName>
        <fullName evidence="6">Molybdopterin molybdenumtransferase</fullName>
        <ecNumber evidence="6">2.10.1.1</ecNumber>
    </recommendedName>
</protein>
<comment type="similarity">
    <text evidence="3 6">Belongs to the MoeA family.</text>
</comment>
<dbReference type="GO" id="GO:0061599">
    <property type="term" value="F:molybdopterin molybdotransferase activity"/>
    <property type="evidence" value="ECO:0007669"/>
    <property type="project" value="UniProtKB-UniRule"/>
</dbReference>
<dbReference type="InterPro" id="IPR038987">
    <property type="entry name" value="MoeA-like"/>
</dbReference>
<accession>A0A0P0P215</accession>
<dbReference type="SUPFAM" id="SSF53218">
    <property type="entry name" value="Molybdenum cofactor biosynthesis proteins"/>
    <property type="match status" value="1"/>
</dbReference>
<dbReference type="GO" id="GO:0006777">
    <property type="term" value="P:Mo-molybdopterin cofactor biosynthetic process"/>
    <property type="evidence" value="ECO:0007669"/>
    <property type="project" value="UniProtKB-UniRule"/>
</dbReference>
<evidence type="ECO:0000256" key="2">
    <source>
        <dbReference type="ARBA" id="ARBA00005046"/>
    </source>
</evidence>
<dbReference type="Pfam" id="PF03453">
    <property type="entry name" value="MoeA_N"/>
    <property type="match status" value="1"/>
</dbReference>
<dbReference type="CDD" id="cd00887">
    <property type="entry name" value="MoeA"/>
    <property type="match status" value="1"/>
</dbReference>
<dbReference type="GO" id="GO:0005829">
    <property type="term" value="C:cytosol"/>
    <property type="evidence" value="ECO:0007669"/>
    <property type="project" value="TreeGrafter"/>
</dbReference>
<dbReference type="PANTHER" id="PTHR10192">
    <property type="entry name" value="MOLYBDOPTERIN BIOSYNTHESIS PROTEIN"/>
    <property type="match status" value="1"/>
</dbReference>
<keyword evidence="6" id="KW-0460">Magnesium</keyword>
<proteinExistence type="inferred from homology"/>
<dbReference type="InterPro" id="IPR036135">
    <property type="entry name" value="MoeA_linker/N_sf"/>
</dbReference>
<dbReference type="InterPro" id="IPR036688">
    <property type="entry name" value="MoeA_C_domain_IV_sf"/>
</dbReference>
<keyword evidence="6" id="KW-0500">Molybdenum</keyword>
<comment type="catalytic activity">
    <reaction evidence="5">
        <text>adenylyl-molybdopterin + molybdate = Mo-molybdopterin + AMP + H(+)</text>
        <dbReference type="Rhea" id="RHEA:35047"/>
        <dbReference type="ChEBI" id="CHEBI:15378"/>
        <dbReference type="ChEBI" id="CHEBI:36264"/>
        <dbReference type="ChEBI" id="CHEBI:62727"/>
        <dbReference type="ChEBI" id="CHEBI:71302"/>
        <dbReference type="ChEBI" id="CHEBI:456215"/>
        <dbReference type="EC" id="2.10.1.1"/>
    </reaction>
</comment>
<keyword evidence="9" id="KW-1185">Reference proteome</keyword>
<reference evidence="8 9" key="1">
    <citation type="submission" date="2015-10" db="EMBL/GenBank/DDBJ databases">
        <title>Conservation of the essential genome among Caulobacter and Brevundimonas species.</title>
        <authorList>
            <person name="Scott D."/>
            <person name="Ely B."/>
        </authorList>
    </citation>
    <scope>NUCLEOTIDE SEQUENCE [LARGE SCALE GENOMIC DNA]</scope>
    <source>
        <strain evidence="8 9">CB4</strain>
    </source>
</reference>
<feature type="domain" description="MoaB/Mog" evidence="7">
    <location>
        <begin position="181"/>
        <end position="318"/>
    </location>
</feature>
<organism evidence="8 9">
    <name type="scientific">Caulobacter henricii</name>
    <dbReference type="NCBI Taxonomy" id="69395"/>
    <lineage>
        <taxon>Bacteria</taxon>
        <taxon>Pseudomonadati</taxon>
        <taxon>Pseudomonadota</taxon>
        <taxon>Alphaproteobacteria</taxon>
        <taxon>Caulobacterales</taxon>
        <taxon>Caulobacteraceae</taxon>
        <taxon>Caulobacter</taxon>
    </lineage>
</organism>
<dbReference type="InterPro" id="IPR036425">
    <property type="entry name" value="MoaB/Mog-like_dom_sf"/>
</dbReference>
<dbReference type="Gene3D" id="2.170.190.11">
    <property type="entry name" value="Molybdopterin biosynthesis moea protein, domain 3"/>
    <property type="match status" value="1"/>
</dbReference>
<dbReference type="SMART" id="SM00852">
    <property type="entry name" value="MoCF_biosynth"/>
    <property type="match status" value="1"/>
</dbReference>
<evidence type="ECO:0000256" key="6">
    <source>
        <dbReference type="RuleBase" id="RU365090"/>
    </source>
</evidence>
<evidence type="ECO:0000256" key="4">
    <source>
        <dbReference type="ARBA" id="ARBA00023150"/>
    </source>
</evidence>
<dbReference type="EMBL" id="CP013002">
    <property type="protein sequence ID" value="ALL14532.1"/>
    <property type="molecule type" value="Genomic_DNA"/>
</dbReference>
<comment type="pathway">
    <text evidence="2 6">Cofactor biosynthesis; molybdopterin biosynthesis.</text>
</comment>
<name>A0A0P0P215_9CAUL</name>
<evidence type="ECO:0000256" key="5">
    <source>
        <dbReference type="ARBA" id="ARBA00047317"/>
    </source>
</evidence>
<dbReference type="EC" id="2.10.1.1" evidence="6"/>
<dbReference type="Gene3D" id="2.40.340.10">
    <property type="entry name" value="MoeA, C-terminal, domain IV"/>
    <property type="match status" value="1"/>
</dbReference>
<dbReference type="PROSITE" id="PS01079">
    <property type="entry name" value="MOCF_BIOSYNTHESIS_2"/>
    <property type="match status" value="1"/>
</dbReference>
<dbReference type="OrthoDB" id="9804758at2"/>
<dbReference type="Gene3D" id="3.90.105.10">
    <property type="entry name" value="Molybdopterin biosynthesis moea protein, domain 2"/>
    <property type="match status" value="1"/>
</dbReference>
<dbReference type="Pfam" id="PF00994">
    <property type="entry name" value="MoCF_biosynth"/>
    <property type="match status" value="1"/>
</dbReference>
<dbReference type="Pfam" id="PF03454">
    <property type="entry name" value="MoeA_C"/>
    <property type="match status" value="1"/>
</dbReference>
<dbReference type="NCBIfam" id="NF045515">
    <property type="entry name" value="Glp_gephyrin"/>
    <property type="match status" value="1"/>
</dbReference>
<evidence type="ECO:0000256" key="1">
    <source>
        <dbReference type="ARBA" id="ARBA00002901"/>
    </source>
</evidence>
<dbReference type="Proteomes" id="UP000056905">
    <property type="component" value="Chromosome"/>
</dbReference>
<dbReference type="UniPathway" id="UPA00344"/>